<sequence length="130" mass="14574">MATEPAFLIVDDVSTVRKQIRHFLRELGYVNVEEAEDGEIAMLKLNRYRYDVVILDWVMPVKDGMAVLREVRATEHLAHLPIIMVTGESTRDSVIRAAAAGANSYIVKPFSLPTFSSKLQRVMSRANIAA</sequence>
<dbReference type="SMART" id="SM00448">
    <property type="entry name" value="REC"/>
    <property type="match status" value="1"/>
</dbReference>
<dbReference type="InterPro" id="IPR050595">
    <property type="entry name" value="Bact_response_regulator"/>
</dbReference>
<protein>
    <submittedName>
        <fullName evidence="5">Response regulator</fullName>
    </submittedName>
</protein>
<proteinExistence type="predicted"/>
<feature type="domain" description="Response regulatory" evidence="4">
    <location>
        <begin position="6"/>
        <end position="123"/>
    </location>
</feature>
<dbReference type="Pfam" id="PF00072">
    <property type="entry name" value="Response_reg"/>
    <property type="match status" value="1"/>
</dbReference>
<dbReference type="EMBL" id="JAVRAA010000005">
    <property type="protein sequence ID" value="MDT0337613.1"/>
    <property type="molecule type" value="Genomic_DNA"/>
</dbReference>
<comment type="caution">
    <text evidence="5">The sequence shown here is derived from an EMBL/GenBank/DDBJ whole genome shotgun (WGS) entry which is preliminary data.</text>
</comment>
<accession>A0AAE4G883</accession>
<organism evidence="5">
    <name type="scientific">Herbaspirillum huttiense subsp. nephrolepidis</name>
    <dbReference type="NCBI Taxonomy" id="3075126"/>
    <lineage>
        <taxon>Bacteria</taxon>
        <taxon>Pseudomonadati</taxon>
        <taxon>Pseudomonadota</taxon>
        <taxon>Betaproteobacteria</taxon>
        <taxon>Burkholderiales</taxon>
        <taxon>Oxalobacteraceae</taxon>
        <taxon>Herbaspirillum</taxon>
    </lineage>
</organism>
<name>A0AAE4G883_9BURK</name>
<dbReference type="PANTHER" id="PTHR44591">
    <property type="entry name" value="STRESS RESPONSE REGULATOR PROTEIN 1"/>
    <property type="match status" value="1"/>
</dbReference>
<evidence type="ECO:0000256" key="2">
    <source>
        <dbReference type="ARBA" id="ARBA00023012"/>
    </source>
</evidence>
<dbReference type="PANTHER" id="PTHR44591:SF14">
    <property type="entry name" value="PROTEIN PILG"/>
    <property type="match status" value="1"/>
</dbReference>
<gene>
    <name evidence="5" type="ORF">RJN63_12285</name>
</gene>
<keyword evidence="2" id="KW-0902">Two-component regulatory system</keyword>
<dbReference type="Gene3D" id="3.40.50.2300">
    <property type="match status" value="1"/>
</dbReference>
<evidence type="ECO:0000313" key="5">
    <source>
        <dbReference type="EMBL" id="MDT0337613.1"/>
    </source>
</evidence>
<dbReference type="GO" id="GO:0000160">
    <property type="term" value="P:phosphorelay signal transduction system"/>
    <property type="evidence" value="ECO:0007669"/>
    <property type="project" value="UniProtKB-KW"/>
</dbReference>
<dbReference type="AlphaFoldDB" id="A0AAE4G883"/>
<evidence type="ECO:0000259" key="4">
    <source>
        <dbReference type="PROSITE" id="PS50110"/>
    </source>
</evidence>
<dbReference type="PROSITE" id="PS50110">
    <property type="entry name" value="RESPONSE_REGULATORY"/>
    <property type="match status" value="1"/>
</dbReference>
<dbReference type="InterPro" id="IPR011006">
    <property type="entry name" value="CheY-like_superfamily"/>
</dbReference>
<evidence type="ECO:0000256" key="3">
    <source>
        <dbReference type="PROSITE-ProRule" id="PRU00169"/>
    </source>
</evidence>
<dbReference type="InterPro" id="IPR001789">
    <property type="entry name" value="Sig_transdc_resp-reg_receiver"/>
</dbReference>
<dbReference type="SUPFAM" id="SSF52172">
    <property type="entry name" value="CheY-like"/>
    <property type="match status" value="1"/>
</dbReference>
<keyword evidence="1 3" id="KW-0597">Phosphoprotein</keyword>
<dbReference type="RefSeq" id="WP_284078310.1">
    <property type="nucleotide sequence ID" value="NZ_JAVLSM010000007.1"/>
</dbReference>
<reference evidence="5" key="1">
    <citation type="submission" date="2023-02" db="EMBL/GenBank/DDBJ databases">
        <title>Description of Herbaspirillum huttiense subsp. nephrolepsisexaltata and Herbaspirillum huttiense subsp. lycopersicon.</title>
        <authorList>
            <person name="Poudel M."/>
            <person name="Sharma A."/>
            <person name="Goss E."/>
            <person name="Tapia J.H."/>
            <person name="Harmon C.M."/>
            <person name="Jones J.B."/>
        </authorList>
    </citation>
    <scope>NUCLEOTIDE SEQUENCE</scope>
    <source>
        <strain evidence="5">NC40101</strain>
    </source>
</reference>
<evidence type="ECO:0000256" key="1">
    <source>
        <dbReference type="ARBA" id="ARBA00022553"/>
    </source>
</evidence>
<feature type="modified residue" description="4-aspartylphosphate" evidence="3">
    <location>
        <position position="56"/>
    </location>
</feature>